<dbReference type="FunFam" id="3.40.50.11210:FF:000001">
    <property type="entry name" value="Ral GTPase-activating protein subunit alpha-1 isoform 1"/>
    <property type="match status" value="1"/>
</dbReference>
<dbReference type="InterPro" id="IPR035974">
    <property type="entry name" value="Rap/Ran-GAP_sf"/>
</dbReference>
<feature type="compositionally biased region" description="Basic and acidic residues" evidence="2">
    <location>
        <begin position="194"/>
        <end position="205"/>
    </location>
</feature>
<evidence type="ECO:0000256" key="2">
    <source>
        <dbReference type="SAM" id="MobiDB-lite"/>
    </source>
</evidence>
<dbReference type="OrthoDB" id="2499658at2759"/>
<dbReference type="EMBL" id="KB444138">
    <property type="protein sequence ID" value="EMD48158.1"/>
    <property type="molecule type" value="Genomic_DNA"/>
</dbReference>
<feature type="compositionally biased region" description="Pro residues" evidence="2">
    <location>
        <begin position="24"/>
        <end position="39"/>
    </location>
</feature>
<dbReference type="AlphaFoldDB" id="M2REY8"/>
<accession>M2REY8</accession>
<dbReference type="Gene3D" id="3.40.50.11210">
    <property type="entry name" value="Rap/Ran-GAP"/>
    <property type="match status" value="1"/>
</dbReference>
<feature type="region of interest" description="Disordered" evidence="2">
    <location>
        <begin position="1"/>
        <end position="208"/>
    </location>
</feature>
<feature type="compositionally biased region" description="Pro residues" evidence="2">
    <location>
        <begin position="66"/>
        <end position="83"/>
    </location>
</feature>
<dbReference type="Proteomes" id="UP000011755">
    <property type="component" value="Unassembled WGS sequence"/>
</dbReference>
<dbReference type="VEuPathDB" id="AmoebaDB:EHI5A_074380"/>
<dbReference type="InterPro" id="IPR000331">
    <property type="entry name" value="Rap/Ran_GAP_dom"/>
</dbReference>
<gene>
    <name evidence="4" type="ORF">EHI5A_074380</name>
</gene>
<dbReference type="PROSITE" id="PS50085">
    <property type="entry name" value="RAPGAP"/>
    <property type="match status" value="1"/>
</dbReference>
<dbReference type="SUPFAM" id="SSF111347">
    <property type="entry name" value="Rap/Ran-GAP"/>
    <property type="match status" value="1"/>
</dbReference>
<protein>
    <submittedName>
        <fullName evidence="4">Rap GTPase-activating protein, putative</fullName>
    </submittedName>
</protein>
<dbReference type="PANTHER" id="PTHR15711:SF22">
    <property type="entry name" value="RAP-GAP DOMAIN-CONTAINING PROTEIN"/>
    <property type="match status" value="1"/>
</dbReference>
<evidence type="ECO:0000313" key="4">
    <source>
        <dbReference type="EMBL" id="EMD48158.1"/>
    </source>
</evidence>
<proteinExistence type="predicted"/>
<feature type="compositionally biased region" description="Low complexity" evidence="2">
    <location>
        <begin position="88"/>
        <end position="106"/>
    </location>
</feature>
<dbReference type="GO" id="GO:0051056">
    <property type="term" value="P:regulation of small GTPase mediated signal transduction"/>
    <property type="evidence" value="ECO:0007669"/>
    <property type="project" value="InterPro"/>
</dbReference>
<dbReference type="Pfam" id="PF02145">
    <property type="entry name" value="Rap_GAP"/>
    <property type="match status" value="1"/>
</dbReference>
<evidence type="ECO:0000313" key="5">
    <source>
        <dbReference type="Proteomes" id="UP000011755"/>
    </source>
</evidence>
<name>M2REY8_ENTHI</name>
<feature type="compositionally biased region" description="Polar residues" evidence="2">
    <location>
        <begin position="118"/>
        <end position="166"/>
    </location>
</feature>
<dbReference type="GO" id="GO:0005737">
    <property type="term" value="C:cytoplasm"/>
    <property type="evidence" value="ECO:0007669"/>
    <property type="project" value="TreeGrafter"/>
</dbReference>
<dbReference type="InterPro" id="IPR050989">
    <property type="entry name" value="Rap1_Ran_GAP"/>
</dbReference>
<organism evidence="4 5">
    <name type="scientific">Entamoeba histolytica KU27</name>
    <dbReference type="NCBI Taxonomy" id="885311"/>
    <lineage>
        <taxon>Eukaryota</taxon>
        <taxon>Amoebozoa</taxon>
        <taxon>Evosea</taxon>
        <taxon>Archamoebae</taxon>
        <taxon>Mastigamoebida</taxon>
        <taxon>Entamoebidae</taxon>
        <taxon>Entamoeba</taxon>
    </lineage>
</organism>
<evidence type="ECO:0000256" key="1">
    <source>
        <dbReference type="ARBA" id="ARBA00022468"/>
    </source>
</evidence>
<dbReference type="GO" id="GO:0005096">
    <property type="term" value="F:GTPase activator activity"/>
    <property type="evidence" value="ECO:0007669"/>
    <property type="project" value="UniProtKB-KW"/>
</dbReference>
<evidence type="ECO:0000259" key="3">
    <source>
        <dbReference type="PROSITE" id="PS50085"/>
    </source>
</evidence>
<sequence>MESAINPPDLPPPRSSTLSSRPINPAPLPPKPYHLPPKPDSPRSPRSKISSTHISQQQPVDNPRPTTAPPVPQKPKAKPPPPKTNVLSSSKSSDCSQPSSTTISSSLNVPPPPPPKPSNTNHSRSSGWSNTRPSENLSKQLFETTRTSQSKHGSHSPNIHQQNVDLSSTTTSKTKQDKNNDTTQHLDSFGSIKETTHCKDETPAKEKKKKFSIFKKKDKNKEDDFIISEPTGFNKIINVTVENQTNPLIRFDGKTEKAIIPLSPPITMLNKRDITSPEEYFKLIDEMNTMQLLFDEWSSPVVPIEKWEMKYSNGWEQQSLIFAKTIEDGYCIEIGKEACTQNTDLKEYRIVDITSDFQFFERYISGNPSAEHYILTEEPTAMSIIPGNNGGFRRAIVMSKKGNIRCLLPNELIRIKEFQPAFPDLTRGEFYKVTDKMKFENEIVRFERMSAITHYKFGVLYCKAHQTDEDEMFGNTDGCPAFYKFLDLLGTKIELQGFDKYRGGLDVKSGSTGIYSYFTQHLCYEIMFHVSTLLPEQPGDLQRVEKKRHIGNDVVVIIFKEQSNDWKDQFDTKWLTSQFNHIFIVVQPDVNTEDNNGYSITVGCKDSVNPFPPFMKTNHFLHDLSTREFILTKAVNGERTAMFSTAFKGNATKTRREHLRMLFSQLK</sequence>
<feature type="domain" description="Rap-GAP" evidence="3">
    <location>
        <begin position="443"/>
        <end position="662"/>
    </location>
</feature>
<dbReference type="PANTHER" id="PTHR15711">
    <property type="entry name" value="RAP GTPASE-ACTIVATING PROTEIN"/>
    <property type="match status" value="1"/>
</dbReference>
<reference evidence="4 5" key="1">
    <citation type="submission" date="2013-02" db="EMBL/GenBank/DDBJ databases">
        <authorList>
            <person name="Hannick L."/>
            <person name="Zafar N."/>
            <person name="Lorenzi H."/>
            <person name="Ali I.A."/>
            <person name="Petri W.P."/>
            <person name="Caler E."/>
        </authorList>
    </citation>
    <scope>NUCLEOTIDE SEQUENCE [LARGE SCALE GENOMIC DNA]</scope>
    <source>
        <strain evidence="4 5">KU27</strain>
    </source>
</reference>
<keyword evidence="1" id="KW-0343">GTPase activation</keyword>